<feature type="domain" description="Histidine kinase" evidence="12">
    <location>
        <begin position="126"/>
        <end position="326"/>
    </location>
</feature>
<evidence type="ECO:0000256" key="11">
    <source>
        <dbReference type="SAM" id="Phobius"/>
    </source>
</evidence>
<comment type="caution">
    <text evidence="14">The sequence shown here is derived from an EMBL/GenBank/DDBJ whole genome shotgun (WGS) entry which is preliminary data.</text>
</comment>
<dbReference type="Pfam" id="PF02518">
    <property type="entry name" value="HATPase_c"/>
    <property type="match status" value="1"/>
</dbReference>
<evidence type="ECO:0000256" key="8">
    <source>
        <dbReference type="ARBA" id="ARBA00022989"/>
    </source>
</evidence>
<dbReference type="SUPFAM" id="SSF55874">
    <property type="entry name" value="ATPase domain of HSP90 chaperone/DNA topoisomerase II/histidine kinase"/>
    <property type="match status" value="1"/>
</dbReference>
<dbReference type="PROSITE" id="PS50109">
    <property type="entry name" value="HIS_KIN"/>
    <property type="match status" value="1"/>
</dbReference>
<keyword evidence="9" id="KW-0902">Two-component regulatory system</keyword>
<name>A0A011WS20_RUMAL</name>
<dbReference type="PATRIC" id="fig|1341156.4.peg.1017"/>
<dbReference type="OrthoDB" id="9780487at2"/>
<evidence type="ECO:0000313" key="15">
    <source>
        <dbReference type="Proteomes" id="UP000021369"/>
    </source>
</evidence>
<dbReference type="GO" id="GO:0000155">
    <property type="term" value="F:phosphorelay sensor kinase activity"/>
    <property type="evidence" value="ECO:0007669"/>
    <property type="project" value="TreeGrafter"/>
</dbReference>
<sequence length="332" mass="38613">MSFTEYLKDRLSAYMIYLSALVIALIFMSAFHISRECIIIVYVILLIGGSVSELWTFFRKKSFYDKLIYCLDNLDKKYLLAEMTETPDFFDGRLLCDVLRQSDKAMCEHIAEYRRENLEFREYIEMWVHEVKLPVASLQLMCHNDGSTRYSEQLKRIDDYIENVLYYARSRNAEKDYIIKSVSLKRVFSEIAIKNRSELLERNISLSAEGLDTEVMTDSKWLAFMLGQLMGNSIKYEANEIKVYAEDYDDKTVLHFRDNGIGIPKSDLPYIFEKSFTGENGRTHTKSTGMGLYIVKMLCTKLGHSVQADSVQGKYTEITIVFGKDKLHDIQQ</sequence>
<dbReference type="GO" id="GO:0016036">
    <property type="term" value="P:cellular response to phosphate starvation"/>
    <property type="evidence" value="ECO:0007669"/>
    <property type="project" value="TreeGrafter"/>
</dbReference>
<evidence type="ECO:0000256" key="10">
    <source>
        <dbReference type="ARBA" id="ARBA00023136"/>
    </source>
</evidence>
<dbReference type="PANTHER" id="PTHR45453:SF2">
    <property type="entry name" value="HISTIDINE KINASE"/>
    <property type="match status" value="1"/>
</dbReference>
<protein>
    <recommendedName>
        <fullName evidence="3">histidine kinase</fullName>
        <ecNumber evidence="3">2.7.13.3</ecNumber>
    </recommendedName>
</protein>
<dbReference type="InterPro" id="IPR036890">
    <property type="entry name" value="HATPase_C_sf"/>
</dbReference>
<keyword evidence="6 11" id="KW-0812">Transmembrane</keyword>
<dbReference type="Proteomes" id="UP000021369">
    <property type="component" value="Unassembled WGS sequence"/>
</dbReference>
<evidence type="ECO:0000256" key="7">
    <source>
        <dbReference type="ARBA" id="ARBA00022777"/>
    </source>
</evidence>
<comment type="catalytic activity">
    <reaction evidence="1">
        <text>ATP + protein L-histidine = ADP + protein N-phospho-L-histidine.</text>
        <dbReference type="EC" id="2.7.13.3"/>
    </reaction>
</comment>
<keyword evidence="4" id="KW-1003">Cell membrane</keyword>
<dbReference type="EMBL" id="JEOB01000002">
    <property type="protein sequence ID" value="EXM39810.1"/>
    <property type="molecule type" value="Genomic_DNA"/>
</dbReference>
<keyword evidence="10 11" id="KW-0472">Membrane</keyword>
<evidence type="ECO:0000256" key="3">
    <source>
        <dbReference type="ARBA" id="ARBA00012438"/>
    </source>
</evidence>
<evidence type="ECO:0000313" key="14">
    <source>
        <dbReference type="EMBL" id="EXM39810.1"/>
    </source>
</evidence>
<accession>A0A011WS20</accession>
<evidence type="ECO:0000256" key="1">
    <source>
        <dbReference type="ARBA" id="ARBA00000085"/>
    </source>
</evidence>
<evidence type="ECO:0000256" key="6">
    <source>
        <dbReference type="ARBA" id="ARBA00022692"/>
    </source>
</evidence>
<dbReference type="EMBL" id="JEOB01000004">
    <property type="protein sequence ID" value="EXM38276.1"/>
    <property type="molecule type" value="Genomic_DNA"/>
</dbReference>
<dbReference type="PANTHER" id="PTHR45453">
    <property type="entry name" value="PHOSPHATE REGULON SENSOR PROTEIN PHOR"/>
    <property type="match status" value="1"/>
</dbReference>
<comment type="subcellular location">
    <subcellularLocation>
        <location evidence="2">Cell membrane</location>
        <topology evidence="2">Multi-pass membrane protein</topology>
    </subcellularLocation>
</comment>
<evidence type="ECO:0000256" key="9">
    <source>
        <dbReference type="ARBA" id="ARBA00023012"/>
    </source>
</evidence>
<dbReference type="Gene3D" id="3.30.565.10">
    <property type="entry name" value="Histidine kinase-like ATPase, C-terminal domain"/>
    <property type="match status" value="1"/>
</dbReference>
<dbReference type="InterPro" id="IPR005467">
    <property type="entry name" value="His_kinase_dom"/>
</dbReference>
<evidence type="ECO:0000259" key="12">
    <source>
        <dbReference type="PROSITE" id="PS50109"/>
    </source>
</evidence>
<keyword evidence="5" id="KW-0808">Transferase</keyword>
<keyword evidence="15" id="KW-1185">Reference proteome</keyword>
<feature type="transmembrane region" description="Helical" evidence="11">
    <location>
        <begin position="12"/>
        <end position="33"/>
    </location>
</feature>
<gene>
    <name evidence="14" type="ORF">RASY3_08565</name>
    <name evidence="13" type="ORF">RASY3_18950</name>
</gene>
<dbReference type="EC" id="2.7.13.3" evidence="3"/>
<dbReference type="RefSeq" id="WP_037286942.1">
    <property type="nucleotide sequence ID" value="NZ_JEOB01000002.1"/>
</dbReference>
<dbReference type="GO" id="GO:0004721">
    <property type="term" value="F:phosphoprotein phosphatase activity"/>
    <property type="evidence" value="ECO:0007669"/>
    <property type="project" value="TreeGrafter"/>
</dbReference>
<feature type="transmembrane region" description="Helical" evidence="11">
    <location>
        <begin position="39"/>
        <end position="58"/>
    </location>
</feature>
<keyword evidence="7 14" id="KW-0418">Kinase</keyword>
<organism evidence="14 15">
    <name type="scientific">Ruminococcus albus SY3</name>
    <dbReference type="NCBI Taxonomy" id="1341156"/>
    <lineage>
        <taxon>Bacteria</taxon>
        <taxon>Bacillati</taxon>
        <taxon>Bacillota</taxon>
        <taxon>Clostridia</taxon>
        <taxon>Eubacteriales</taxon>
        <taxon>Oscillospiraceae</taxon>
        <taxon>Ruminococcus</taxon>
    </lineage>
</organism>
<evidence type="ECO:0000256" key="4">
    <source>
        <dbReference type="ARBA" id="ARBA00022475"/>
    </source>
</evidence>
<evidence type="ECO:0000313" key="13">
    <source>
        <dbReference type="EMBL" id="EXM38276.1"/>
    </source>
</evidence>
<dbReference type="InterPro" id="IPR003594">
    <property type="entry name" value="HATPase_dom"/>
</dbReference>
<dbReference type="AlphaFoldDB" id="A0A011WS20"/>
<keyword evidence="8 11" id="KW-1133">Transmembrane helix</keyword>
<proteinExistence type="predicted"/>
<dbReference type="InterPro" id="IPR050351">
    <property type="entry name" value="BphY/WalK/GraS-like"/>
</dbReference>
<evidence type="ECO:0000256" key="2">
    <source>
        <dbReference type="ARBA" id="ARBA00004651"/>
    </source>
</evidence>
<evidence type="ECO:0000256" key="5">
    <source>
        <dbReference type="ARBA" id="ARBA00022679"/>
    </source>
</evidence>
<dbReference type="SMART" id="SM00387">
    <property type="entry name" value="HATPase_c"/>
    <property type="match status" value="1"/>
</dbReference>
<dbReference type="GO" id="GO:0005886">
    <property type="term" value="C:plasma membrane"/>
    <property type="evidence" value="ECO:0007669"/>
    <property type="project" value="UniProtKB-SubCell"/>
</dbReference>
<reference evidence="14 15" key="1">
    <citation type="submission" date="2013-06" db="EMBL/GenBank/DDBJ databases">
        <title>Rumen cellulosomics: divergent fiber-degrading strategies revealed by comparative genome-wide analysis of six Ruminococcal strains.</title>
        <authorList>
            <person name="Dassa B."/>
            <person name="Borovok I."/>
            <person name="Lamed R."/>
            <person name="Flint H."/>
            <person name="Yeoman C.J."/>
            <person name="White B."/>
            <person name="Bayer E.A."/>
        </authorList>
    </citation>
    <scope>NUCLEOTIDE SEQUENCE [LARGE SCALE GENOMIC DNA]</scope>
    <source>
        <strain evidence="14 15">SY3</strain>
    </source>
</reference>